<reference evidence="1 2" key="1">
    <citation type="submission" date="2020-07" db="EMBL/GenBank/DDBJ databases">
        <title>Mycobacterium kansasii (former subtype) with zoonotic potential isolated from diseased indoor pet cat, Japan.</title>
        <authorList>
            <person name="Fukano H."/>
            <person name="Terazono T."/>
            <person name="Hoshino Y."/>
        </authorList>
    </citation>
    <scope>NUCLEOTIDE SEQUENCE [LARGE SCALE GENOMIC DNA]</scope>
    <source>
        <strain evidence="1 2">Kuro-I</strain>
    </source>
</reference>
<name>A0A7G1I6T9_MYCKA</name>
<dbReference type="EMBL" id="AP023343">
    <property type="protein sequence ID" value="BCI86687.1"/>
    <property type="molecule type" value="Genomic_DNA"/>
</dbReference>
<sequence>MQNQANIGHCNAYPRFWKVPDTDWNLVHCHQPKARQPHAALIARAISAGLRRCVVDTLRRYRDHAS</sequence>
<evidence type="ECO:0000313" key="2">
    <source>
        <dbReference type="Proteomes" id="UP000516380"/>
    </source>
</evidence>
<protein>
    <submittedName>
        <fullName evidence="1">Uncharacterized protein</fullName>
    </submittedName>
</protein>
<evidence type="ECO:0000313" key="1">
    <source>
        <dbReference type="EMBL" id="BCI86687.1"/>
    </source>
</evidence>
<keyword evidence="2" id="KW-1185">Reference proteome</keyword>
<dbReference type="Proteomes" id="UP000516380">
    <property type="component" value="Chromosome"/>
</dbReference>
<proteinExistence type="predicted"/>
<dbReference type="AlphaFoldDB" id="A0A7G1I6T9"/>
<gene>
    <name evidence="1" type="ORF">NIIDMKKI_18930</name>
</gene>
<organism evidence="1 2">
    <name type="scientific">Mycobacterium kansasii</name>
    <dbReference type="NCBI Taxonomy" id="1768"/>
    <lineage>
        <taxon>Bacteria</taxon>
        <taxon>Bacillati</taxon>
        <taxon>Actinomycetota</taxon>
        <taxon>Actinomycetes</taxon>
        <taxon>Mycobacteriales</taxon>
        <taxon>Mycobacteriaceae</taxon>
        <taxon>Mycobacterium</taxon>
    </lineage>
</organism>
<accession>A0A7G1I6T9</accession>